<gene>
    <name evidence="2" type="ORF">NDU88_003714</name>
</gene>
<comment type="caution">
    <text evidence="2">The sequence shown here is derived from an EMBL/GenBank/DDBJ whole genome shotgun (WGS) entry which is preliminary data.</text>
</comment>
<evidence type="ECO:0000313" key="3">
    <source>
        <dbReference type="Proteomes" id="UP001066276"/>
    </source>
</evidence>
<dbReference type="AlphaFoldDB" id="A0AAV7QCI4"/>
<dbReference type="Proteomes" id="UP001066276">
    <property type="component" value="Chromosome 6"/>
</dbReference>
<feature type="region of interest" description="Disordered" evidence="1">
    <location>
        <begin position="1"/>
        <end position="71"/>
    </location>
</feature>
<protein>
    <submittedName>
        <fullName evidence="2">Uncharacterized protein</fullName>
    </submittedName>
</protein>
<name>A0AAV7QCI4_PLEWA</name>
<accession>A0AAV7QCI4</accession>
<keyword evidence="3" id="KW-1185">Reference proteome</keyword>
<reference evidence="2" key="1">
    <citation type="journal article" date="2022" name="bioRxiv">
        <title>Sequencing and chromosome-scale assembly of the giantPleurodeles waltlgenome.</title>
        <authorList>
            <person name="Brown T."/>
            <person name="Elewa A."/>
            <person name="Iarovenko S."/>
            <person name="Subramanian E."/>
            <person name="Araus A.J."/>
            <person name="Petzold A."/>
            <person name="Susuki M."/>
            <person name="Suzuki K.-i.T."/>
            <person name="Hayashi T."/>
            <person name="Toyoda A."/>
            <person name="Oliveira C."/>
            <person name="Osipova E."/>
            <person name="Leigh N.D."/>
            <person name="Simon A."/>
            <person name="Yun M.H."/>
        </authorList>
    </citation>
    <scope>NUCLEOTIDE SEQUENCE</scope>
    <source>
        <strain evidence="2">20211129_DDA</strain>
        <tissue evidence="2">Liver</tissue>
    </source>
</reference>
<feature type="compositionally biased region" description="Basic and acidic residues" evidence="1">
    <location>
        <begin position="61"/>
        <end position="71"/>
    </location>
</feature>
<feature type="compositionally biased region" description="Basic and acidic residues" evidence="1">
    <location>
        <begin position="23"/>
        <end position="35"/>
    </location>
</feature>
<organism evidence="2 3">
    <name type="scientific">Pleurodeles waltl</name>
    <name type="common">Iberian ribbed newt</name>
    <dbReference type="NCBI Taxonomy" id="8319"/>
    <lineage>
        <taxon>Eukaryota</taxon>
        <taxon>Metazoa</taxon>
        <taxon>Chordata</taxon>
        <taxon>Craniata</taxon>
        <taxon>Vertebrata</taxon>
        <taxon>Euteleostomi</taxon>
        <taxon>Amphibia</taxon>
        <taxon>Batrachia</taxon>
        <taxon>Caudata</taxon>
        <taxon>Salamandroidea</taxon>
        <taxon>Salamandridae</taxon>
        <taxon>Pleurodelinae</taxon>
        <taxon>Pleurodeles</taxon>
    </lineage>
</organism>
<evidence type="ECO:0000313" key="2">
    <source>
        <dbReference type="EMBL" id="KAJ1137302.1"/>
    </source>
</evidence>
<evidence type="ECO:0000256" key="1">
    <source>
        <dbReference type="SAM" id="MobiDB-lite"/>
    </source>
</evidence>
<dbReference type="EMBL" id="JANPWB010000010">
    <property type="protein sequence ID" value="KAJ1137302.1"/>
    <property type="molecule type" value="Genomic_DNA"/>
</dbReference>
<proteinExistence type="predicted"/>
<sequence>MQIEGHTATERETDTDGGAEGPRNSERETRPETDGRAPATDSGRQPNTRETDTSQDSSTVCEREYRSQRQVERAELLRSVRNSLELRDRYRSGVGEERDRYL</sequence>